<accession>A0ABS5TJJ8</accession>
<proteinExistence type="predicted"/>
<evidence type="ECO:0000313" key="2">
    <source>
        <dbReference type="EMBL" id="MBT0771190.1"/>
    </source>
</evidence>
<comment type="caution">
    <text evidence="2">The sequence shown here is derived from an EMBL/GenBank/DDBJ whole genome shotgun (WGS) entry which is preliminary data.</text>
</comment>
<dbReference type="RefSeq" id="WP_214157488.1">
    <property type="nucleotide sequence ID" value="NZ_JAHBAY010000008.1"/>
</dbReference>
<keyword evidence="1" id="KW-0812">Transmembrane</keyword>
<dbReference type="EMBL" id="JAHBAY010000008">
    <property type="protein sequence ID" value="MBT0771190.1"/>
    <property type="molecule type" value="Genomic_DNA"/>
</dbReference>
<sequence length="68" mass="6901">MSRGRTCDTGASVVEYGLIVCGAVAAFLAAFIGLQALFAGVFGRVVSSVEPVAPTESVRMTPLGTTPP</sequence>
<dbReference type="Proteomes" id="UP001197247">
    <property type="component" value="Unassembled WGS sequence"/>
</dbReference>
<evidence type="ECO:0000256" key="1">
    <source>
        <dbReference type="SAM" id="Phobius"/>
    </source>
</evidence>
<evidence type="ECO:0008006" key="4">
    <source>
        <dbReference type="Google" id="ProtNLM"/>
    </source>
</evidence>
<keyword evidence="1" id="KW-1133">Transmembrane helix</keyword>
<evidence type="ECO:0000313" key="3">
    <source>
        <dbReference type="Proteomes" id="UP001197247"/>
    </source>
</evidence>
<gene>
    <name evidence="2" type="ORF">KIH74_19775</name>
</gene>
<reference evidence="2 3" key="1">
    <citation type="submission" date="2021-05" db="EMBL/GenBank/DDBJ databases">
        <title>Kineosporia and Streptomyces sp. nov. two new marine actinobacteria isolated from Coral.</title>
        <authorList>
            <person name="Buangrab K."/>
            <person name="Sutthacheep M."/>
            <person name="Yeemin T."/>
            <person name="Harunari E."/>
            <person name="Igarashi Y."/>
            <person name="Kanchanasin P."/>
            <person name="Tanasupawat S."/>
            <person name="Phongsopitanun W."/>
        </authorList>
    </citation>
    <scope>NUCLEOTIDE SEQUENCE [LARGE SCALE GENOMIC DNA]</scope>
    <source>
        <strain evidence="2 3">J2-2</strain>
    </source>
</reference>
<protein>
    <recommendedName>
        <fullName evidence="4">Flp family type IVb pilin</fullName>
    </recommendedName>
</protein>
<organism evidence="2 3">
    <name type="scientific">Kineosporia corallincola</name>
    <dbReference type="NCBI Taxonomy" id="2835133"/>
    <lineage>
        <taxon>Bacteria</taxon>
        <taxon>Bacillati</taxon>
        <taxon>Actinomycetota</taxon>
        <taxon>Actinomycetes</taxon>
        <taxon>Kineosporiales</taxon>
        <taxon>Kineosporiaceae</taxon>
        <taxon>Kineosporia</taxon>
    </lineage>
</organism>
<keyword evidence="1" id="KW-0472">Membrane</keyword>
<name>A0ABS5TJJ8_9ACTN</name>
<feature type="transmembrane region" description="Helical" evidence="1">
    <location>
        <begin position="16"/>
        <end position="38"/>
    </location>
</feature>
<keyword evidence="3" id="KW-1185">Reference proteome</keyword>